<dbReference type="OMA" id="KDHEASI"/>
<organism evidence="3 4">
    <name type="scientific">Papaver somniferum</name>
    <name type="common">Opium poppy</name>
    <dbReference type="NCBI Taxonomy" id="3469"/>
    <lineage>
        <taxon>Eukaryota</taxon>
        <taxon>Viridiplantae</taxon>
        <taxon>Streptophyta</taxon>
        <taxon>Embryophyta</taxon>
        <taxon>Tracheophyta</taxon>
        <taxon>Spermatophyta</taxon>
        <taxon>Magnoliopsida</taxon>
        <taxon>Ranunculales</taxon>
        <taxon>Papaveraceae</taxon>
        <taxon>Papaveroideae</taxon>
        <taxon>Papaver</taxon>
    </lineage>
</organism>
<dbReference type="InterPro" id="IPR004827">
    <property type="entry name" value="bZIP"/>
</dbReference>
<feature type="domain" description="BZIP" evidence="2">
    <location>
        <begin position="16"/>
        <end position="60"/>
    </location>
</feature>
<gene>
    <name evidence="3" type="ORF">C5167_040281</name>
</gene>
<dbReference type="Proteomes" id="UP000316621">
    <property type="component" value="Chromosome 1"/>
</dbReference>
<name>A0A4Y7IEL3_PAPSO</name>
<protein>
    <recommendedName>
        <fullName evidence="2">BZIP domain-containing protein</fullName>
    </recommendedName>
</protein>
<feature type="compositionally biased region" description="Basic and acidic residues" evidence="1">
    <location>
        <begin position="8"/>
        <end position="29"/>
    </location>
</feature>
<reference evidence="3 4" key="1">
    <citation type="journal article" date="2018" name="Science">
        <title>The opium poppy genome and morphinan production.</title>
        <authorList>
            <person name="Guo L."/>
            <person name="Winzer T."/>
            <person name="Yang X."/>
            <person name="Li Y."/>
            <person name="Ning Z."/>
            <person name="He Z."/>
            <person name="Teodor R."/>
            <person name="Lu Y."/>
            <person name="Bowser T.A."/>
            <person name="Graham I.A."/>
            <person name="Ye K."/>
        </authorList>
    </citation>
    <scope>NUCLEOTIDE SEQUENCE [LARGE SCALE GENOMIC DNA]</scope>
    <source>
        <strain evidence="4">cv. HN1</strain>
        <tissue evidence="3">Leaves</tissue>
    </source>
</reference>
<evidence type="ECO:0000259" key="2">
    <source>
        <dbReference type="Pfam" id="PF07716"/>
    </source>
</evidence>
<dbReference type="GO" id="GO:0003700">
    <property type="term" value="F:DNA-binding transcription factor activity"/>
    <property type="evidence" value="ECO:0007669"/>
    <property type="project" value="InterPro"/>
</dbReference>
<keyword evidence="4" id="KW-1185">Reference proteome</keyword>
<evidence type="ECO:0000256" key="1">
    <source>
        <dbReference type="SAM" id="MobiDB-lite"/>
    </source>
</evidence>
<feature type="region of interest" description="Disordered" evidence="1">
    <location>
        <begin position="1"/>
        <end position="29"/>
    </location>
</feature>
<proteinExistence type="predicted"/>
<dbReference type="AlphaFoldDB" id="A0A4Y7IEL3"/>
<dbReference type="EMBL" id="CM010715">
    <property type="protein sequence ID" value="RZC47337.1"/>
    <property type="molecule type" value="Genomic_DNA"/>
</dbReference>
<evidence type="ECO:0000313" key="4">
    <source>
        <dbReference type="Proteomes" id="UP000316621"/>
    </source>
</evidence>
<dbReference type="Pfam" id="PF07716">
    <property type="entry name" value="bZIP_2"/>
    <property type="match status" value="1"/>
</dbReference>
<sequence length="124" mass="14357">MRPSTTKETIRSFEIKSKNRAPNRESVREYPKRIKDHEASIEDELIRLRIVNQQLLKRLQGQVALDQQVAKFMCLLVDIGGRIKWVLGSFHYKKRTNSGILENLRDAPLLKLVEADGVNQCDLQ</sequence>
<evidence type="ECO:0000313" key="3">
    <source>
        <dbReference type="EMBL" id="RZC47337.1"/>
    </source>
</evidence>
<dbReference type="Gramene" id="RZC47337">
    <property type="protein sequence ID" value="RZC47337"/>
    <property type="gene ID" value="C5167_040281"/>
</dbReference>
<accession>A0A4Y7IEL3</accession>